<sequence>MILSTVLSLLSISTLASSTELTGFIGIKPQNKALGEFYATFEYEYHSVTIHDKATISMDPTGRRTWVITPSPTKPETVVIASHWLDSTEPQGWVPYERLVSTTSSVRWVDVKSMYDAGEYNNAGFRIVKNNKPVVFDGVLITQYVILPPADQIPMTAPGQWGHPKFHMCVKNSDFENWSGDAEHEGKSNPAHWGFSGSTLNLDGLQPDSLCEPIDIYLLGYPEPSNKKVKIE</sequence>
<protein>
    <submittedName>
        <fullName evidence="1">Uncharacterized protein</fullName>
    </submittedName>
</protein>
<accession>A0A7C8KC09</accession>
<comment type="caution">
    <text evidence="1">The sequence shown here is derived from an EMBL/GenBank/DDBJ whole genome shotgun (WGS) entry which is preliminary data.</text>
</comment>
<name>A0A7C8KC09_ORBOL</name>
<dbReference type="EMBL" id="SOZJ01000010">
    <property type="protein sequence ID" value="TGJ62275.1"/>
    <property type="molecule type" value="Genomic_DNA"/>
</dbReference>
<evidence type="ECO:0000313" key="1">
    <source>
        <dbReference type="EMBL" id="TGJ62275.1"/>
    </source>
</evidence>
<evidence type="ECO:0000313" key="2">
    <source>
        <dbReference type="Proteomes" id="UP000297595"/>
    </source>
</evidence>
<proteinExistence type="predicted"/>
<dbReference type="Proteomes" id="UP000297595">
    <property type="component" value="Unassembled WGS sequence"/>
</dbReference>
<reference evidence="1 2" key="1">
    <citation type="submission" date="2019-03" db="EMBL/GenBank/DDBJ databases">
        <title>Nematode-trapping fungi genome.</title>
        <authorList>
            <person name="Vidal-Diez De Ulzurrun G."/>
        </authorList>
    </citation>
    <scope>NUCLEOTIDE SEQUENCE [LARGE SCALE GENOMIC DNA]</scope>
    <source>
        <strain evidence="1 2">TWF154</strain>
    </source>
</reference>
<organism evidence="1 2">
    <name type="scientific">Orbilia oligospora</name>
    <name type="common">Nematode-trapping fungus</name>
    <name type="synonym">Arthrobotrys oligospora</name>
    <dbReference type="NCBI Taxonomy" id="2813651"/>
    <lineage>
        <taxon>Eukaryota</taxon>
        <taxon>Fungi</taxon>
        <taxon>Dikarya</taxon>
        <taxon>Ascomycota</taxon>
        <taxon>Pezizomycotina</taxon>
        <taxon>Orbiliomycetes</taxon>
        <taxon>Orbiliales</taxon>
        <taxon>Orbiliaceae</taxon>
        <taxon>Orbilia</taxon>
    </lineage>
</organism>
<dbReference type="AlphaFoldDB" id="A0A7C8KC09"/>
<gene>
    <name evidence="1" type="ORF">EYR41_002254</name>
</gene>